<evidence type="ECO:0000313" key="13">
    <source>
        <dbReference type="EMBL" id="GAA2252103.1"/>
    </source>
</evidence>
<feature type="binding site" evidence="6">
    <location>
        <position position="777"/>
    </location>
    <ligand>
        <name>ATP</name>
        <dbReference type="ChEBI" id="CHEBI:30616"/>
    </ligand>
</feature>
<proteinExistence type="inferred from homology"/>
<dbReference type="NCBIfam" id="NF003921">
    <property type="entry name" value="PRK05443.2-2"/>
    <property type="match status" value="1"/>
</dbReference>
<dbReference type="SUPFAM" id="SSF140356">
    <property type="entry name" value="PPK N-terminal domain-like"/>
    <property type="match status" value="1"/>
</dbReference>
<feature type="domain" description="Polyphosphate kinase C-terminal" evidence="11">
    <location>
        <begin position="688"/>
        <end position="852"/>
    </location>
</feature>
<comment type="caution">
    <text evidence="13">The sequence shown here is derived from an EMBL/GenBank/DDBJ whole genome shotgun (WGS) entry which is preliminary data.</text>
</comment>
<feature type="compositionally biased region" description="Polar residues" evidence="8">
    <location>
        <begin position="136"/>
        <end position="150"/>
    </location>
</feature>
<keyword evidence="6" id="KW-0460">Magnesium</keyword>
<feature type="binding site" evidence="6">
    <location>
        <position position="749"/>
    </location>
    <ligand>
        <name>ATP</name>
        <dbReference type="ChEBI" id="CHEBI:30616"/>
    </ligand>
</feature>
<dbReference type="Gene3D" id="1.20.58.310">
    <property type="entry name" value="Polyphosphate kinase N-terminal domain"/>
    <property type="match status" value="1"/>
</dbReference>
<keyword evidence="1 6" id="KW-0597">Phosphoprotein</keyword>
<gene>
    <name evidence="6" type="primary">ppk</name>
    <name evidence="13" type="ORF">GCM10010430_39180</name>
</gene>
<dbReference type="Gene3D" id="3.30.870.10">
    <property type="entry name" value="Endonuclease Chain A"/>
    <property type="match status" value="2"/>
</dbReference>
<organism evidence="13 14">
    <name type="scientific">Kitasatospora cystarginea</name>
    <dbReference type="NCBI Taxonomy" id="58350"/>
    <lineage>
        <taxon>Bacteria</taxon>
        <taxon>Bacillati</taxon>
        <taxon>Actinomycetota</taxon>
        <taxon>Actinomycetes</taxon>
        <taxon>Kitasatosporales</taxon>
        <taxon>Streptomycetaceae</taxon>
        <taxon>Kitasatospora</taxon>
    </lineage>
</organism>
<keyword evidence="2 6" id="KW-0808">Transferase</keyword>
<dbReference type="Gene3D" id="3.30.1840.10">
    <property type="entry name" value="Polyphosphate kinase middle domain"/>
    <property type="match status" value="1"/>
</dbReference>
<evidence type="ECO:0000256" key="2">
    <source>
        <dbReference type="ARBA" id="ARBA00022679"/>
    </source>
</evidence>
<feature type="domain" description="Polyphosphate kinase C-terminal" evidence="12">
    <location>
        <begin position="515"/>
        <end position="681"/>
    </location>
</feature>
<dbReference type="InterPro" id="IPR025198">
    <property type="entry name" value="PPK_N_dom"/>
</dbReference>
<keyword evidence="6" id="KW-0479">Metal-binding</keyword>
<sequence>MPRPCAAGQHPWVDRLPVAPSGRELGPEGGNGAHVTTGSGRPSAGHCPDTVLLEELEPMSVPRPASAAPSASSPTGSAAASATGTSATAAAPATKARAAAKRSNAPASASAKSAPTTAPTGKQTGKQTGQAGQADPVTQATAPAQANPLTGTGAGTDAAIPVPGVSSVLGLALEDHDEYTSAATPELEELPQGRFLDRERSWLAFNERVLELAEDPRIPLLERAKFLAIFASNLDEFFMVRVAGLKRRIATGVAQRSASGLQPREVLDQIWTRSRELMARHAAAFQQEVLADLAVEGIELVRWSELTDKEQARLHTLFRQKIFPVLTPLAVDPAHPFPYISGLSLNLAVVVRNPVSGHKHFARVKVPQSLSRFLEASPQRYVPLEDVMGAHLEELFPGMEVLAHHAFRVTRNEDLEVEEDDTENILKALEKELMRRRFGPPVRLEVEESIDPYILDLLVRELNITEAEVFPLPGPLDLTGLFGIAELDRPELKYPKFVAGTARGLTDVESASQPDIFAAMRERDVLLHHPYDSFSTSVQAFLEQAAADPDVLAIKQTLYRTSGDSPIVDALIDAAEAGKQVLVLVEIKARFDEQANIKWARKLEEAGCHVVYGLIGLKTHCKLSLVVRQEGDVLRRYSHVGTGNYHPKTARLYEDLGLLTADPQVGADLSDLFNRLSGYSRRESYRRLLTAPRGLRDGLLARIHAEIAHHRAGRPAYVKIKVNSIVDEAVIDALYRASQAGVPVDVWVRGICAIRPGVAGMSENIRVRSILGRFLEHSRIFVFGNGGEPEVWIGSADMLHRNLDRRIETLLRVTDPAHRVELSGLLDLGMADETASWHLGPDGAWTRHSQDGDGQPLRHVQDLLVDSRQRRRTSRAAR</sequence>
<evidence type="ECO:0000259" key="10">
    <source>
        <dbReference type="Pfam" id="PF13089"/>
    </source>
</evidence>
<evidence type="ECO:0000256" key="8">
    <source>
        <dbReference type="SAM" id="MobiDB-lite"/>
    </source>
</evidence>
<comment type="catalytic activity">
    <reaction evidence="6 7">
        <text>[phosphate](n) + ATP = [phosphate](n+1) + ADP</text>
        <dbReference type="Rhea" id="RHEA:19573"/>
        <dbReference type="Rhea" id="RHEA-COMP:9859"/>
        <dbReference type="Rhea" id="RHEA-COMP:14280"/>
        <dbReference type="ChEBI" id="CHEBI:16838"/>
        <dbReference type="ChEBI" id="CHEBI:30616"/>
        <dbReference type="ChEBI" id="CHEBI:456216"/>
        <dbReference type="EC" id="2.7.4.1"/>
    </reaction>
</comment>
<dbReference type="NCBIfam" id="NF003922">
    <property type="entry name" value="PRK05443.2-3"/>
    <property type="match status" value="1"/>
</dbReference>
<dbReference type="CDD" id="cd09168">
    <property type="entry name" value="PLDc_PaPPK1_C2_like"/>
    <property type="match status" value="1"/>
</dbReference>
<name>A0ABN3E9I5_9ACTN</name>
<keyword evidence="4 6" id="KW-0418">Kinase</keyword>
<dbReference type="NCBIfam" id="NF003917">
    <property type="entry name" value="PRK05443.1-1"/>
    <property type="match status" value="1"/>
</dbReference>
<dbReference type="InterPro" id="IPR025200">
    <property type="entry name" value="PPK_C_dom2"/>
</dbReference>
<dbReference type="SUPFAM" id="SSF143724">
    <property type="entry name" value="PHP14-like"/>
    <property type="match status" value="1"/>
</dbReference>
<feature type="binding site" evidence="6">
    <location>
        <position position="590"/>
    </location>
    <ligand>
        <name>Mg(2+)</name>
        <dbReference type="ChEBI" id="CHEBI:18420"/>
    </ligand>
</feature>
<evidence type="ECO:0000256" key="3">
    <source>
        <dbReference type="ARBA" id="ARBA00022741"/>
    </source>
</evidence>
<dbReference type="Pfam" id="PF13090">
    <property type="entry name" value="PP_kinase_C"/>
    <property type="match status" value="1"/>
</dbReference>
<evidence type="ECO:0000259" key="12">
    <source>
        <dbReference type="Pfam" id="PF17941"/>
    </source>
</evidence>
<dbReference type="Pfam" id="PF13089">
    <property type="entry name" value="PP_kinase_N"/>
    <property type="match status" value="1"/>
</dbReference>
<dbReference type="PANTHER" id="PTHR30218:SF0">
    <property type="entry name" value="POLYPHOSPHATE KINASE"/>
    <property type="match status" value="1"/>
</dbReference>
<feature type="binding site" evidence="6">
    <location>
        <position position="653"/>
    </location>
    <ligand>
        <name>ATP</name>
        <dbReference type="ChEBI" id="CHEBI:30616"/>
    </ligand>
</feature>
<dbReference type="EC" id="2.7.4.1" evidence="6 7"/>
<evidence type="ECO:0000256" key="4">
    <source>
        <dbReference type="ARBA" id="ARBA00022777"/>
    </source>
</evidence>
<comment type="cofactor">
    <cofactor evidence="6">
        <name>Mg(2+)</name>
        <dbReference type="ChEBI" id="CHEBI:18420"/>
    </cofactor>
</comment>
<comment type="similarity">
    <text evidence="6 7">Belongs to the polyphosphate kinase 1 (PPK1) family.</text>
</comment>
<feature type="active site" description="Phosphohistidine intermediate" evidence="6">
    <location>
        <position position="620"/>
    </location>
</feature>
<evidence type="ECO:0000256" key="6">
    <source>
        <dbReference type="HAMAP-Rule" id="MF_00347"/>
    </source>
</evidence>
<dbReference type="Pfam" id="PF02503">
    <property type="entry name" value="PP_kinase"/>
    <property type="match status" value="1"/>
</dbReference>
<dbReference type="Proteomes" id="UP001500305">
    <property type="component" value="Unassembled WGS sequence"/>
</dbReference>
<dbReference type="InterPro" id="IPR036830">
    <property type="entry name" value="PP_kinase_middle_dom_sf"/>
</dbReference>
<feature type="binding site" evidence="6">
    <location>
        <position position="233"/>
    </location>
    <ligand>
        <name>ATP</name>
        <dbReference type="ChEBI" id="CHEBI:30616"/>
    </ligand>
</feature>
<evidence type="ECO:0000313" key="14">
    <source>
        <dbReference type="Proteomes" id="UP001500305"/>
    </source>
</evidence>
<feature type="domain" description="Polyphosphate kinase middle" evidence="9">
    <location>
        <begin position="310"/>
        <end position="483"/>
    </location>
</feature>
<dbReference type="EMBL" id="BAAATR010000017">
    <property type="protein sequence ID" value="GAA2252103.1"/>
    <property type="molecule type" value="Genomic_DNA"/>
</dbReference>
<dbReference type="InterPro" id="IPR024953">
    <property type="entry name" value="PP_kinase_middle"/>
</dbReference>
<dbReference type="PANTHER" id="PTHR30218">
    <property type="entry name" value="POLYPHOSPHATE KINASE"/>
    <property type="match status" value="1"/>
</dbReference>
<dbReference type="CDD" id="cd09165">
    <property type="entry name" value="PLDc_PaPPK1_C1_like"/>
    <property type="match status" value="1"/>
</dbReference>
<keyword evidence="5 6" id="KW-0067">ATP-binding</keyword>
<evidence type="ECO:0000259" key="9">
    <source>
        <dbReference type="Pfam" id="PF02503"/>
    </source>
</evidence>
<feature type="region of interest" description="Disordered" evidence="8">
    <location>
        <begin position="1"/>
        <end position="158"/>
    </location>
</feature>
<dbReference type="InterPro" id="IPR003414">
    <property type="entry name" value="PP_kinase"/>
</dbReference>
<keyword evidence="3 6" id="KW-0547">Nucleotide-binding</keyword>
<dbReference type="NCBIfam" id="TIGR03705">
    <property type="entry name" value="poly_P_kin"/>
    <property type="match status" value="1"/>
</dbReference>
<evidence type="ECO:0000259" key="11">
    <source>
        <dbReference type="Pfam" id="PF13090"/>
    </source>
</evidence>
<dbReference type="InterPro" id="IPR036832">
    <property type="entry name" value="PPK_N_dom_sf"/>
</dbReference>
<dbReference type="Pfam" id="PF17941">
    <property type="entry name" value="PP_kinase_C_1"/>
    <property type="match status" value="1"/>
</dbReference>
<accession>A0ABN3E9I5</accession>
<dbReference type="HAMAP" id="MF_00347">
    <property type="entry name" value="Polyphosphate_kinase"/>
    <property type="match status" value="1"/>
</dbReference>
<dbReference type="NCBIfam" id="NF003918">
    <property type="entry name" value="PRK05443.1-2"/>
    <property type="match status" value="1"/>
</dbReference>
<evidence type="ECO:0000256" key="5">
    <source>
        <dbReference type="ARBA" id="ARBA00022840"/>
    </source>
</evidence>
<comment type="PTM">
    <text evidence="6 7">An intermediate of this reaction is the autophosphorylated ppk in which a phosphate is covalently linked to a histidine residue through a N-P bond.</text>
</comment>
<dbReference type="InterPro" id="IPR041108">
    <property type="entry name" value="PP_kinase_C_1"/>
</dbReference>
<feature type="compositionally biased region" description="Low complexity" evidence="8">
    <location>
        <begin position="62"/>
        <end position="134"/>
    </location>
</feature>
<comment type="function">
    <text evidence="6 7">Catalyzes the reversible transfer of the terminal phosphate of ATP to form a long-chain polyphosphate (polyP).</text>
</comment>
<evidence type="ECO:0000256" key="1">
    <source>
        <dbReference type="ARBA" id="ARBA00022553"/>
    </source>
</evidence>
<feature type="region of interest" description="Disordered" evidence="8">
    <location>
        <begin position="841"/>
        <end position="862"/>
    </location>
</feature>
<protein>
    <recommendedName>
        <fullName evidence="6 7">Polyphosphate kinase</fullName>
        <ecNumber evidence="6 7">2.7.4.1</ecNumber>
    </recommendedName>
    <alternativeName>
        <fullName evidence="6">ATP-polyphosphate phosphotransferase</fullName>
    </alternativeName>
    <alternativeName>
        <fullName evidence="6">Polyphosphoric acid kinase</fullName>
    </alternativeName>
</protein>
<feature type="domain" description="Polyphosphate kinase N-terminal" evidence="10">
    <location>
        <begin position="195"/>
        <end position="301"/>
    </location>
</feature>
<feature type="binding site" evidence="6">
    <location>
        <position position="560"/>
    </location>
    <ligand>
        <name>Mg(2+)</name>
        <dbReference type="ChEBI" id="CHEBI:18420"/>
    </ligand>
</feature>
<dbReference type="GO" id="GO:0016301">
    <property type="term" value="F:kinase activity"/>
    <property type="evidence" value="ECO:0007669"/>
    <property type="project" value="UniProtKB-KW"/>
</dbReference>
<dbReference type="SUPFAM" id="SSF56024">
    <property type="entry name" value="Phospholipase D/nuclease"/>
    <property type="match status" value="2"/>
</dbReference>
<keyword evidence="14" id="KW-1185">Reference proteome</keyword>
<reference evidence="13 14" key="1">
    <citation type="journal article" date="2019" name="Int. J. Syst. Evol. Microbiol.">
        <title>The Global Catalogue of Microorganisms (GCM) 10K type strain sequencing project: providing services to taxonomists for standard genome sequencing and annotation.</title>
        <authorList>
            <consortium name="The Broad Institute Genomics Platform"/>
            <consortium name="The Broad Institute Genome Sequencing Center for Infectious Disease"/>
            <person name="Wu L."/>
            <person name="Ma J."/>
        </authorList>
    </citation>
    <scope>NUCLEOTIDE SEQUENCE [LARGE SCALE GENOMIC DNA]</scope>
    <source>
        <strain evidence="13 14">JCM 7356</strain>
    </source>
</reference>
<evidence type="ECO:0000256" key="7">
    <source>
        <dbReference type="RuleBase" id="RU003800"/>
    </source>
</evidence>